<evidence type="ECO:0000313" key="3">
    <source>
        <dbReference type="Proteomes" id="UP000239485"/>
    </source>
</evidence>
<accession>A0A2S6ISH7</accession>
<dbReference type="RefSeq" id="WP_104432053.1">
    <property type="nucleotide sequence ID" value="NZ_PTJD01000004.1"/>
</dbReference>
<dbReference type="EMBL" id="PTJD01000004">
    <property type="protein sequence ID" value="PPK97207.1"/>
    <property type="molecule type" value="Genomic_DNA"/>
</dbReference>
<keyword evidence="3" id="KW-1185">Reference proteome</keyword>
<keyword evidence="1" id="KW-0472">Membrane</keyword>
<proteinExistence type="predicted"/>
<name>A0A2S6ISH7_9ACTN</name>
<protein>
    <submittedName>
        <fullName evidence="2">Uncharacterized protein</fullName>
    </submittedName>
</protein>
<feature type="transmembrane region" description="Helical" evidence="1">
    <location>
        <begin position="51"/>
        <end position="69"/>
    </location>
</feature>
<organism evidence="2 3">
    <name type="scientific">Kineococcus xinjiangensis</name>
    <dbReference type="NCBI Taxonomy" id="512762"/>
    <lineage>
        <taxon>Bacteria</taxon>
        <taxon>Bacillati</taxon>
        <taxon>Actinomycetota</taxon>
        <taxon>Actinomycetes</taxon>
        <taxon>Kineosporiales</taxon>
        <taxon>Kineosporiaceae</taxon>
        <taxon>Kineococcus</taxon>
    </lineage>
</organism>
<keyword evidence="1" id="KW-1133">Transmembrane helix</keyword>
<gene>
    <name evidence="2" type="ORF">CLV92_10422</name>
</gene>
<sequence length="98" mass="10275">MIAEGEVEFMPVLRRIGASAIAAVSGFISMNLLLAGLFADLNHSPVPPGGWFAAIPVTVAIEVGLWALLLPHRRWWGVGAVLLSHAAWFAIGGGPGFS</sequence>
<evidence type="ECO:0000256" key="1">
    <source>
        <dbReference type="SAM" id="Phobius"/>
    </source>
</evidence>
<feature type="transmembrane region" description="Helical" evidence="1">
    <location>
        <begin position="76"/>
        <end position="97"/>
    </location>
</feature>
<feature type="transmembrane region" description="Helical" evidence="1">
    <location>
        <begin position="20"/>
        <end position="39"/>
    </location>
</feature>
<dbReference type="Proteomes" id="UP000239485">
    <property type="component" value="Unassembled WGS sequence"/>
</dbReference>
<keyword evidence="1" id="KW-0812">Transmembrane</keyword>
<reference evidence="2 3" key="1">
    <citation type="submission" date="2018-02" db="EMBL/GenBank/DDBJ databases">
        <title>Genomic Encyclopedia of Archaeal and Bacterial Type Strains, Phase II (KMG-II): from individual species to whole genera.</title>
        <authorList>
            <person name="Goeker M."/>
        </authorList>
    </citation>
    <scope>NUCLEOTIDE SEQUENCE [LARGE SCALE GENOMIC DNA]</scope>
    <source>
        <strain evidence="2 3">DSM 22857</strain>
    </source>
</reference>
<evidence type="ECO:0000313" key="2">
    <source>
        <dbReference type="EMBL" id="PPK97207.1"/>
    </source>
</evidence>
<dbReference type="AlphaFoldDB" id="A0A2S6ISH7"/>
<comment type="caution">
    <text evidence="2">The sequence shown here is derived from an EMBL/GenBank/DDBJ whole genome shotgun (WGS) entry which is preliminary data.</text>
</comment>